<dbReference type="InterPro" id="IPR016166">
    <property type="entry name" value="FAD-bd_PCMH"/>
</dbReference>
<dbReference type="PANTHER" id="PTHR32448">
    <property type="entry name" value="OS08G0158400 PROTEIN"/>
    <property type="match status" value="1"/>
</dbReference>
<feature type="chain" id="PRO_5029694584" description="FAD-binding PCMH-type domain-containing protein" evidence="9">
    <location>
        <begin position="29"/>
        <end position="640"/>
    </location>
</feature>
<gene>
    <name evidence="11" type="ORF">F8388_000720</name>
</gene>
<keyword evidence="3" id="KW-0285">Flavoprotein</keyword>
<name>A0A7J6ECV5_CANSA</name>
<evidence type="ECO:0000256" key="6">
    <source>
        <dbReference type="ARBA" id="ARBA00023157"/>
    </source>
</evidence>
<dbReference type="Gene3D" id="3.40.462.20">
    <property type="match status" value="1"/>
</dbReference>
<keyword evidence="5" id="KW-0274">FAD</keyword>
<dbReference type="GO" id="GO:0071949">
    <property type="term" value="F:FAD binding"/>
    <property type="evidence" value="ECO:0007669"/>
    <property type="project" value="InterPro"/>
</dbReference>
<dbReference type="SUPFAM" id="SSF56176">
    <property type="entry name" value="FAD-binding/transporter-associated domain-like"/>
    <property type="match status" value="1"/>
</dbReference>
<comment type="similarity">
    <text evidence="2">Belongs to the oxygen-dependent FAD-linked oxidoreductase family.</text>
</comment>
<dbReference type="Pfam" id="PF01565">
    <property type="entry name" value="FAD_binding_4"/>
    <property type="match status" value="1"/>
</dbReference>
<evidence type="ECO:0000256" key="8">
    <source>
        <dbReference type="SAM" id="MobiDB-lite"/>
    </source>
</evidence>
<evidence type="ECO:0000313" key="12">
    <source>
        <dbReference type="Proteomes" id="UP000525078"/>
    </source>
</evidence>
<dbReference type="GO" id="GO:0016491">
    <property type="term" value="F:oxidoreductase activity"/>
    <property type="evidence" value="ECO:0007669"/>
    <property type="project" value="InterPro"/>
</dbReference>
<feature type="signal peptide" evidence="9">
    <location>
        <begin position="1"/>
        <end position="28"/>
    </location>
</feature>
<feature type="region of interest" description="Disordered" evidence="8">
    <location>
        <begin position="521"/>
        <end position="640"/>
    </location>
</feature>
<reference evidence="11 12" key="1">
    <citation type="journal article" date="2020" name="bioRxiv">
        <title>Sequence and annotation of 42 cannabis genomes reveals extensive copy number variation in cannabinoid synthesis and pathogen resistance genes.</title>
        <authorList>
            <person name="Mckernan K.J."/>
            <person name="Helbert Y."/>
            <person name="Kane L.T."/>
            <person name="Ebling H."/>
            <person name="Zhang L."/>
            <person name="Liu B."/>
            <person name="Eaton Z."/>
            <person name="Mclaughlin S."/>
            <person name="Kingan S."/>
            <person name="Baybayan P."/>
            <person name="Concepcion G."/>
            <person name="Jordan M."/>
            <person name="Riva A."/>
            <person name="Barbazuk W."/>
            <person name="Harkins T."/>
        </authorList>
    </citation>
    <scope>NUCLEOTIDE SEQUENCE [LARGE SCALE GENOMIC DNA]</scope>
    <source>
        <strain evidence="12">cv. Jamaican Lion 4</strain>
        <tissue evidence="11">Leaf</tissue>
    </source>
</reference>
<evidence type="ECO:0000256" key="9">
    <source>
        <dbReference type="SAM" id="SignalP"/>
    </source>
</evidence>
<dbReference type="GO" id="GO:1901696">
    <property type="term" value="P:cannabinoid biosynthetic process"/>
    <property type="evidence" value="ECO:0007669"/>
    <property type="project" value="UniProtKB-ARBA"/>
</dbReference>
<comment type="cofactor">
    <cofactor evidence="1">
        <name>FAD</name>
        <dbReference type="ChEBI" id="CHEBI:57692"/>
    </cofactor>
</comment>
<feature type="domain" description="FAD-binding PCMH-type" evidence="10">
    <location>
        <begin position="79"/>
        <end position="253"/>
    </location>
</feature>
<dbReference type="AlphaFoldDB" id="A0A7J6ECV5"/>
<accession>A0A7J6ECV5</accession>
<dbReference type="FunFam" id="3.30.43.10:FF:000004">
    <property type="entry name" value="Berberine bridge enzyme-like 15"/>
    <property type="match status" value="1"/>
</dbReference>
<evidence type="ECO:0000313" key="11">
    <source>
        <dbReference type="EMBL" id="KAF4356273.1"/>
    </source>
</evidence>
<evidence type="ECO:0000256" key="1">
    <source>
        <dbReference type="ARBA" id="ARBA00001974"/>
    </source>
</evidence>
<evidence type="ECO:0000256" key="7">
    <source>
        <dbReference type="ARBA" id="ARBA00023180"/>
    </source>
</evidence>
<keyword evidence="4 9" id="KW-0732">Signal</keyword>
<dbReference type="EMBL" id="JAATIP010000254">
    <property type="protein sequence ID" value="KAF4356273.1"/>
    <property type="molecule type" value="Genomic_DNA"/>
</dbReference>
<evidence type="ECO:0000256" key="3">
    <source>
        <dbReference type="ARBA" id="ARBA00022630"/>
    </source>
</evidence>
<feature type="compositionally biased region" description="Low complexity" evidence="8">
    <location>
        <begin position="575"/>
        <end position="586"/>
    </location>
</feature>
<dbReference type="Gene3D" id="3.30.43.10">
    <property type="entry name" value="Uridine Diphospho-n-acetylenolpyruvylglucosamine Reductase, domain 2"/>
    <property type="match status" value="1"/>
</dbReference>
<sequence length="640" mass="71572">MKYSTFSFWFLCKILVSLLSFSIQTSQANPHENFLQCFSKHINNNNNTSIVKLIHTPNDPSYISVLNSTIQNLRFASPSTPKPLVIITPSNTSHVQACVLCSKKYGLQIRTRSGGHDFEGASYVSKVPFVILDMRNLRSITVDVDTKTAWVEAGATIGELYYRIAEKNGNLSFPAGYCRTVGVGGHFSGGGYGALFRKYGLAADNIIDAHLVNADGEFLDRKSMGEDLFWAIRGGGGASFGIILAWKIRLVAVPSKVTMFSVSKNLEMNETVKIYNKWQNIAYKFEKDLLLFVSFMTINSTDSQGKYKTTIQASFSSIFLGRVESLLTLMQKKFPELGIERKDCLEKSWIETVVYFDGFSSGDTPESLLNTTFQQNVFFKVKLDYVKKPVPEVVMVKLLEKLYEEDVGVGFLMMYPYGGKMDEISESAIPFPHRAGFMYKILYLSAWEKEGESEKHMNWVRSAYNFMSPYVSQNPRATYLNYRDLDLGTNNEKGPISYSQASVWGKKYFSMNFKRLVNVKTKVDPNPDSDPNPGPRPGPDLGPPLDPGLDTSSYSNLGLGTWTLTRPQTSDPKPDLSSDLDLVPDPDLAPNPDPTPNLGQTPDLVPGLNLSQPQTPAHDLRLGPRHGIRPRTEPQPWPRP</sequence>
<dbReference type="Gene3D" id="3.30.465.10">
    <property type="match status" value="1"/>
</dbReference>
<dbReference type="Proteomes" id="UP000525078">
    <property type="component" value="Unassembled WGS sequence"/>
</dbReference>
<evidence type="ECO:0000256" key="5">
    <source>
        <dbReference type="ARBA" id="ARBA00022827"/>
    </source>
</evidence>
<dbReference type="InterPro" id="IPR016167">
    <property type="entry name" value="FAD-bd_PCMH_sub1"/>
</dbReference>
<keyword evidence="6" id="KW-1015">Disulfide bond</keyword>
<feature type="compositionally biased region" description="Pro residues" evidence="8">
    <location>
        <begin position="528"/>
        <end position="546"/>
    </location>
</feature>
<evidence type="ECO:0000256" key="2">
    <source>
        <dbReference type="ARBA" id="ARBA00005466"/>
    </source>
</evidence>
<evidence type="ECO:0000256" key="4">
    <source>
        <dbReference type="ARBA" id="ARBA00022729"/>
    </source>
</evidence>
<dbReference type="InterPro" id="IPR006094">
    <property type="entry name" value="Oxid_FAD_bind_N"/>
</dbReference>
<comment type="caution">
    <text evidence="11">The sequence shown here is derived from an EMBL/GenBank/DDBJ whole genome shotgun (WGS) entry which is preliminary data.</text>
</comment>
<organism evidence="11 12">
    <name type="scientific">Cannabis sativa</name>
    <name type="common">Hemp</name>
    <name type="synonym">Marijuana</name>
    <dbReference type="NCBI Taxonomy" id="3483"/>
    <lineage>
        <taxon>Eukaryota</taxon>
        <taxon>Viridiplantae</taxon>
        <taxon>Streptophyta</taxon>
        <taxon>Embryophyta</taxon>
        <taxon>Tracheophyta</taxon>
        <taxon>Spermatophyta</taxon>
        <taxon>Magnoliopsida</taxon>
        <taxon>eudicotyledons</taxon>
        <taxon>Gunneridae</taxon>
        <taxon>Pentapetalae</taxon>
        <taxon>rosids</taxon>
        <taxon>fabids</taxon>
        <taxon>Rosales</taxon>
        <taxon>Cannabaceae</taxon>
        <taxon>Cannabis</taxon>
    </lineage>
</organism>
<keyword evidence="7" id="KW-0325">Glycoprotein</keyword>
<proteinExistence type="inferred from homology"/>
<dbReference type="PROSITE" id="PS51387">
    <property type="entry name" value="FAD_PCMH"/>
    <property type="match status" value="1"/>
</dbReference>
<protein>
    <recommendedName>
        <fullName evidence="10">FAD-binding PCMH-type domain-containing protein</fullName>
    </recommendedName>
</protein>
<feature type="compositionally biased region" description="Polar residues" evidence="8">
    <location>
        <begin position="551"/>
        <end position="569"/>
    </location>
</feature>
<evidence type="ECO:0000259" key="10">
    <source>
        <dbReference type="PROSITE" id="PS51387"/>
    </source>
</evidence>
<dbReference type="InterPro" id="IPR016169">
    <property type="entry name" value="FAD-bd_PCMH_sub2"/>
</dbReference>
<dbReference type="InterPro" id="IPR036318">
    <property type="entry name" value="FAD-bd_PCMH-like_sf"/>
</dbReference>
<dbReference type="Pfam" id="PF08031">
    <property type="entry name" value="BBE"/>
    <property type="match status" value="1"/>
</dbReference>
<dbReference type="InterPro" id="IPR012951">
    <property type="entry name" value="BBE"/>
</dbReference>